<gene>
    <name evidence="2" type="ORF">P280DRAFT_246092</name>
</gene>
<organism evidence="2 3">
    <name type="scientific">Massarina eburnea CBS 473.64</name>
    <dbReference type="NCBI Taxonomy" id="1395130"/>
    <lineage>
        <taxon>Eukaryota</taxon>
        <taxon>Fungi</taxon>
        <taxon>Dikarya</taxon>
        <taxon>Ascomycota</taxon>
        <taxon>Pezizomycotina</taxon>
        <taxon>Dothideomycetes</taxon>
        <taxon>Pleosporomycetidae</taxon>
        <taxon>Pleosporales</taxon>
        <taxon>Massarineae</taxon>
        <taxon>Massarinaceae</taxon>
        <taxon>Massarina</taxon>
    </lineage>
</organism>
<protein>
    <submittedName>
        <fullName evidence="2">Uncharacterized protein</fullName>
    </submittedName>
</protein>
<name>A0A6A6S7L7_9PLEO</name>
<accession>A0A6A6S7L7</accession>
<keyword evidence="1" id="KW-1133">Transmembrane helix</keyword>
<feature type="transmembrane region" description="Helical" evidence="1">
    <location>
        <begin position="62"/>
        <end position="82"/>
    </location>
</feature>
<evidence type="ECO:0000313" key="3">
    <source>
        <dbReference type="Proteomes" id="UP000799753"/>
    </source>
</evidence>
<sequence length="109" mass="11784">MLDKCPILCIFRFEYILFANLICVVMCVVGSLGSESGSMPISTHLTIPAHYSLLCPSHSSSWAVTMQLYSLMFSTIFLLHFLCPCGAGTCPGDVTISTSTAKLKVGFIP</sequence>
<proteinExistence type="predicted"/>
<dbReference type="Proteomes" id="UP000799753">
    <property type="component" value="Unassembled WGS sequence"/>
</dbReference>
<keyword evidence="1" id="KW-0812">Transmembrane</keyword>
<dbReference type="EMBL" id="MU006780">
    <property type="protein sequence ID" value="KAF2643202.1"/>
    <property type="molecule type" value="Genomic_DNA"/>
</dbReference>
<evidence type="ECO:0000313" key="2">
    <source>
        <dbReference type="EMBL" id="KAF2643202.1"/>
    </source>
</evidence>
<feature type="transmembrane region" description="Helical" evidence="1">
    <location>
        <begin position="12"/>
        <end position="32"/>
    </location>
</feature>
<keyword evidence="3" id="KW-1185">Reference proteome</keyword>
<evidence type="ECO:0000256" key="1">
    <source>
        <dbReference type="SAM" id="Phobius"/>
    </source>
</evidence>
<reference evidence="2" key="1">
    <citation type="journal article" date="2020" name="Stud. Mycol.">
        <title>101 Dothideomycetes genomes: a test case for predicting lifestyles and emergence of pathogens.</title>
        <authorList>
            <person name="Haridas S."/>
            <person name="Albert R."/>
            <person name="Binder M."/>
            <person name="Bloem J."/>
            <person name="Labutti K."/>
            <person name="Salamov A."/>
            <person name="Andreopoulos B."/>
            <person name="Baker S."/>
            <person name="Barry K."/>
            <person name="Bills G."/>
            <person name="Bluhm B."/>
            <person name="Cannon C."/>
            <person name="Castanera R."/>
            <person name="Culley D."/>
            <person name="Daum C."/>
            <person name="Ezra D."/>
            <person name="Gonzalez J."/>
            <person name="Henrissat B."/>
            <person name="Kuo A."/>
            <person name="Liang C."/>
            <person name="Lipzen A."/>
            <person name="Lutzoni F."/>
            <person name="Magnuson J."/>
            <person name="Mondo S."/>
            <person name="Nolan M."/>
            <person name="Ohm R."/>
            <person name="Pangilinan J."/>
            <person name="Park H.-J."/>
            <person name="Ramirez L."/>
            <person name="Alfaro M."/>
            <person name="Sun H."/>
            <person name="Tritt A."/>
            <person name="Yoshinaga Y."/>
            <person name="Zwiers L.-H."/>
            <person name="Turgeon B."/>
            <person name="Goodwin S."/>
            <person name="Spatafora J."/>
            <person name="Crous P."/>
            <person name="Grigoriev I."/>
        </authorList>
    </citation>
    <scope>NUCLEOTIDE SEQUENCE</scope>
    <source>
        <strain evidence="2">CBS 473.64</strain>
    </source>
</reference>
<keyword evidence="1" id="KW-0472">Membrane</keyword>
<dbReference type="AlphaFoldDB" id="A0A6A6S7L7"/>